<dbReference type="AlphaFoldDB" id="A0A7S1ZQD2"/>
<accession>A0A7S1ZQD2</accession>
<dbReference type="EMBL" id="HBGN01029794">
    <property type="protein sequence ID" value="CAD9346145.1"/>
    <property type="molecule type" value="Transcribed_RNA"/>
</dbReference>
<organism evidence="1">
    <name type="scientific">Ditylum brightwellii</name>
    <dbReference type="NCBI Taxonomy" id="49249"/>
    <lineage>
        <taxon>Eukaryota</taxon>
        <taxon>Sar</taxon>
        <taxon>Stramenopiles</taxon>
        <taxon>Ochrophyta</taxon>
        <taxon>Bacillariophyta</taxon>
        <taxon>Mediophyceae</taxon>
        <taxon>Lithodesmiophycidae</taxon>
        <taxon>Lithodesmiales</taxon>
        <taxon>Lithodesmiaceae</taxon>
        <taxon>Ditylum</taxon>
    </lineage>
</organism>
<sequence>MIGGNGGSIVLLDVNKCTRKAFSTTLTPTVVRTWNMLRIMQKQRGISGALPSKKWLGVKKFCVWQDAWHTTFDDVNDGEGDGKLVNKKKQRNAGVVDVTVTCNCGWVLNIHIEPVSSRSMAHTTQSVLVHKTERIQYMNASNERLEMSSSVFSYCLPDIPTPASQFWSSSSYFCIGDVKSKKLVLPDKDKRILARPGGEVGTIQGLNSSNNDHEPNATDAILFIDRCWAQKDPASANREHGIVANIPLPYGPICSIAVNPSDEWIVVGYGRNPTGKMLELIRNFRHD</sequence>
<reference evidence="1" key="1">
    <citation type="submission" date="2021-01" db="EMBL/GenBank/DDBJ databases">
        <authorList>
            <person name="Corre E."/>
            <person name="Pelletier E."/>
            <person name="Niang G."/>
            <person name="Scheremetjew M."/>
            <person name="Finn R."/>
            <person name="Kale V."/>
            <person name="Holt S."/>
            <person name="Cochrane G."/>
            <person name="Meng A."/>
            <person name="Brown T."/>
            <person name="Cohen L."/>
        </authorList>
    </citation>
    <scope>NUCLEOTIDE SEQUENCE</scope>
    <source>
        <strain evidence="1">Pop2</strain>
    </source>
</reference>
<gene>
    <name evidence="1" type="ORF">DBRI1063_LOCUS19222</name>
</gene>
<evidence type="ECO:0000313" key="1">
    <source>
        <dbReference type="EMBL" id="CAD9346145.1"/>
    </source>
</evidence>
<protein>
    <submittedName>
        <fullName evidence="1">Uncharacterized protein</fullName>
    </submittedName>
</protein>
<proteinExistence type="predicted"/>
<name>A0A7S1ZQD2_9STRA</name>